<dbReference type="Proteomes" id="UP001204151">
    <property type="component" value="Unassembled WGS sequence"/>
</dbReference>
<keyword evidence="1" id="KW-0732">Signal</keyword>
<evidence type="ECO:0000256" key="1">
    <source>
        <dbReference type="SAM" id="SignalP"/>
    </source>
</evidence>
<protein>
    <recommendedName>
        <fullName evidence="4">DUF922 domain-containing protein</fullName>
    </recommendedName>
</protein>
<dbReference type="RefSeq" id="WP_258816230.1">
    <property type="nucleotide sequence ID" value="NZ_JANUGW010000005.1"/>
</dbReference>
<evidence type="ECO:0000313" key="2">
    <source>
        <dbReference type="EMBL" id="MCS0581632.1"/>
    </source>
</evidence>
<keyword evidence="3" id="KW-1185">Reference proteome</keyword>
<comment type="caution">
    <text evidence="2">The sequence shown here is derived from an EMBL/GenBank/DDBJ whole genome shotgun (WGS) entry which is preliminary data.</text>
</comment>
<evidence type="ECO:0000313" key="3">
    <source>
        <dbReference type="Proteomes" id="UP001204151"/>
    </source>
</evidence>
<name>A0ABT1ZNZ3_9BURK</name>
<feature type="signal peptide" evidence="1">
    <location>
        <begin position="1"/>
        <end position="21"/>
    </location>
</feature>
<reference evidence="2 3" key="1">
    <citation type="submission" date="2022-08" db="EMBL/GenBank/DDBJ databases">
        <title>Reclassification of Massilia species as members of the genera Telluria, Duganella, Pseudoduganella, Mokoshia gen. nov. and Zemynaea gen. nov. using orthogonal and non-orthogonal genome-based approaches.</title>
        <authorList>
            <person name="Bowman J.P."/>
        </authorList>
    </citation>
    <scope>NUCLEOTIDE SEQUENCE [LARGE SCALE GENOMIC DNA]</scope>
    <source>
        <strain evidence="2 3">JCM 31316</strain>
    </source>
</reference>
<accession>A0ABT1ZNZ3</accession>
<feature type="chain" id="PRO_5046979214" description="DUF922 domain-containing protein" evidence="1">
    <location>
        <begin position="22"/>
        <end position="237"/>
    </location>
</feature>
<organism evidence="2 3">
    <name type="scientific">Massilia pinisoli</name>
    <dbReference type="NCBI Taxonomy" id="1772194"/>
    <lineage>
        <taxon>Bacteria</taxon>
        <taxon>Pseudomonadati</taxon>
        <taxon>Pseudomonadota</taxon>
        <taxon>Betaproteobacteria</taxon>
        <taxon>Burkholderiales</taxon>
        <taxon>Oxalobacteraceae</taxon>
        <taxon>Telluria group</taxon>
        <taxon>Massilia</taxon>
    </lineage>
</organism>
<evidence type="ECO:0008006" key="4">
    <source>
        <dbReference type="Google" id="ProtNLM"/>
    </source>
</evidence>
<gene>
    <name evidence="2" type="ORF">NX784_08505</name>
</gene>
<sequence>MAAAPGRVCAAMFGVALAAWAGPAAARTAFESRCMDAAHEAVTTFATRSSGWRVDNTLSYRDLTRMKRPAVAGGFVLGLTRTESRVAIQADGTLLQSPDGTMECVLPRIAVTLYYQPIVVYVSREFKPGSCAYDAILAHEMRHLKSYLDYLPKVEERVQARLGRRFAGRPLYARAGASRLLLQRDIDRNWMPYIRGEMGRVEQMQAAIDSPREYARLSKVCQGEVQSLIGSTRRSRS</sequence>
<proteinExistence type="predicted"/>
<dbReference type="EMBL" id="JANUGW010000005">
    <property type="protein sequence ID" value="MCS0581632.1"/>
    <property type="molecule type" value="Genomic_DNA"/>
</dbReference>